<feature type="region of interest" description="Disordered" evidence="1">
    <location>
        <begin position="76"/>
        <end position="106"/>
    </location>
</feature>
<name>A0ABD0KYD2_9CAEN</name>
<accession>A0ABD0KYD2</accession>
<organism evidence="2 3">
    <name type="scientific">Batillaria attramentaria</name>
    <dbReference type="NCBI Taxonomy" id="370345"/>
    <lineage>
        <taxon>Eukaryota</taxon>
        <taxon>Metazoa</taxon>
        <taxon>Spiralia</taxon>
        <taxon>Lophotrochozoa</taxon>
        <taxon>Mollusca</taxon>
        <taxon>Gastropoda</taxon>
        <taxon>Caenogastropoda</taxon>
        <taxon>Sorbeoconcha</taxon>
        <taxon>Cerithioidea</taxon>
        <taxon>Batillariidae</taxon>
        <taxon>Batillaria</taxon>
    </lineage>
</organism>
<comment type="caution">
    <text evidence="2">The sequence shown here is derived from an EMBL/GenBank/DDBJ whole genome shotgun (WGS) entry which is preliminary data.</text>
</comment>
<gene>
    <name evidence="2" type="ORF">BaRGS_00016524</name>
</gene>
<protein>
    <submittedName>
        <fullName evidence="2">Uncharacterized protein</fullName>
    </submittedName>
</protein>
<dbReference type="EMBL" id="JACVVK020000105">
    <property type="protein sequence ID" value="KAK7492227.1"/>
    <property type="molecule type" value="Genomic_DNA"/>
</dbReference>
<feature type="region of interest" description="Disordered" evidence="1">
    <location>
        <begin position="1"/>
        <end position="26"/>
    </location>
</feature>
<proteinExistence type="predicted"/>
<evidence type="ECO:0000313" key="2">
    <source>
        <dbReference type="EMBL" id="KAK7492227.1"/>
    </source>
</evidence>
<dbReference type="AlphaFoldDB" id="A0ABD0KYD2"/>
<reference evidence="2 3" key="1">
    <citation type="journal article" date="2023" name="Sci. Data">
        <title>Genome assembly of the Korean intertidal mud-creeper Batillaria attramentaria.</title>
        <authorList>
            <person name="Patra A.K."/>
            <person name="Ho P.T."/>
            <person name="Jun S."/>
            <person name="Lee S.J."/>
            <person name="Kim Y."/>
            <person name="Won Y.J."/>
        </authorList>
    </citation>
    <scope>NUCLEOTIDE SEQUENCE [LARGE SCALE GENOMIC DNA]</scope>
    <source>
        <strain evidence="2">Wonlab-2016</strain>
    </source>
</reference>
<keyword evidence="3" id="KW-1185">Reference proteome</keyword>
<evidence type="ECO:0000256" key="1">
    <source>
        <dbReference type="SAM" id="MobiDB-lite"/>
    </source>
</evidence>
<evidence type="ECO:0000313" key="3">
    <source>
        <dbReference type="Proteomes" id="UP001519460"/>
    </source>
</evidence>
<dbReference type="Proteomes" id="UP001519460">
    <property type="component" value="Unassembled WGS sequence"/>
</dbReference>
<sequence length="106" mass="11375">MLTASRDPRAGWPSLTRITSPGPVTCQPASLPDHFFPLFAHPNGSGRQEERETERFNYGKSALPLPAEIVKARRGKVAGVPRRAGRDVGGPEAAASAPTDQEELDV</sequence>